<dbReference type="PANTHER" id="PTHR31616:SF0">
    <property type="entry name" value="GLUCAN 1,4-ALPHA-GLUCOSIDASE"/>
    <property type="match status" value="1"/>
</dbReference>
<dbReference type="EMBL" id="CP025066">
    <property type="protein sequence ID" value="AUX09034.1"/>
    <property type="molecule type" value="Genomic_DNA"/>
</dbReference>
<dbReference type="PROSITE" id="PS00820">
    <property type="entry name" value="GLUCOAMYLASE"/>
    <property type="match status" value="1"/>
</dbReference>
<dbReference type="SUPFAM" id="SSF48208">
    <property type="entry name" value="Six-hairpin glycosidases"/>
    <property type="match status" value="2"/>
</dbReference>
<dbReference type="PANTHER" id="PTHR31616">
    <property type="entry name" value="TREHALASE"/>
    <property type="match status" value="1"/>
</dbReference>
<dbReference type="Pfam" id="PF25978">
    <property type="entry name" value="DUF7997"/>
    <property type="match status" value="1"/>
</dbReference>
<dbReference type="InterPro" id="IPR012341">
    <property type="entry name" value="6hp_glycosidase-like_sf"/>
</dbReference>
<dbReference type="EC" id="3.2.1.3" evidence="8"/>
<comment type="similarity">
    <text evidence="1">Belongs to the glycosyl hydrolase 15 family.</text>
</comment>
<dbReference type="Gene3D" id="2.70.98.10">
    <property type="match status" value="1"/>
</dbReference>
<dbReference type="InterPro" id="IPR011613">
    <property type="entry name" value="GH15-like"/>
</dbReference>
<dbReference type="GO" id="GO:0005975">
    <property type="term" value="P:carbohydrate metabolic process"/>
    <property type="evidence" value="ECO:0007669"/>
    <property type="project" value="InterPro"/>
</dbReference>
<feature type="region of interest" description="Disordered" evidence="4">
    <location>
        <begin position="1"/>
        <end position="23"/>
    </location>
</feature>
<feature type="region of interest" description="Disordered" evidence="4">
    <location>
        <begin position="218"/>
        <end position="244"/>
    </location>
</feature>
<dbReference type="Pfam" id="PF09137">
    <property type="entry name" value="Glucodextran_N"/>
    <property type="match status" value="1"/>
</dbReference>
<evidence type="ECO:0000313" key="9">
    <source>
        <dbReference type="Proteomes" id="UP000263012"/>
    </source>
</evidence>
<dbReference type="Gene3D" id="1.50.10.10">
    <property type="match status" value="2"/>
</dbReference>
<feature type="compositionally biased region" description="Basic and acidic residues" evidence="4">
    <location>
        <begin position="231"/>
        <end position="244"/>
    </location>
</feature>
<sequence>MERGTGSTDHGGRNAGGTRTEHTMRKALLEYTREREAEEWYPGERRSTDGLFSGDAGRLVYVDRDGSLRDYSAATLGLHGIERSRLGVRSREGTTWFDGMETTRQAYDGETTVVVTEHDADSYTIHQYDYTLDGSHLTHFEFRGDVPDRARIVAAMRFTPDGQDRSTGLLRHEDVVELFHDAEHDYVTASTGFDRAVGHPPGEFDSLESFDSLWSGAETVTDESTGSETTDGEHREYAREENGVHRPLSDTVLLEVPLSDDGEFLQTTLVSLLVDHRETEREDALARVRAFADHYQTDRQIRNRAISAVDPDVSGVPHREAIRTDLRAISLLTARTGARIKGPEYDPYHVHSGGYGYTWFRDDAAIARRLLALEETFGLDLGDRHADACGFYRRTQLPDGSWPQRVWAHNGSLAPGWANDRVSGEGRTHQPDGTAAVTAFLATYLRTASDIPERAGAIEGTIERAVEALVDDLDDDGLPGNCQGVWETEIGRFTHTAAAFLEAFSAVARAPVDEELAREARRRADGIYEGLDDRWLDEGRYARKPGDDRFDVATLALVGAHREYAALVDGIGAERLDRLRCHVETAIERLRRDGEDGVAGLARYEGDDWRRPPEADEKLWPLAVAWAGEASADLGVLLESAGEGDASATAFERSRELLSLLDPDGPLSGPGGSLPEQTFDDGTPDSAVPFGWAHALRAGTVARLAAADAIGDEAEPTQVTGPAGQSTWTTGETHGVGTACDHDTSDPSRVWFTLTEGALTEPRFPRVDLMNFRTIDFLVVEADPESTYTARTHNETRTDDDAETISRTTEMVGSEGPVYRQTIEEAGRNGHEWELIVEYVADPGSESLLLDVSFTAHDGNGYDVYVVGNAALSGYMRGTAAETVDDGDGYALAASETGAAAEPAIVDTDGEPYRVAAAIASRRQFEWATVDRSGSDALVGLFVDGTVPEPRPETDPGHAVLVGRLGTDVGSLADVVSVGFAEDGDTEAALTEARSALDTGYVSVRDAYLDGWRSYLDRFEPPECVAEDPDLRRQYRAAIAVLKAVEDKTFPGAGIASPSVPWGEAVDATEPRDFGYNFAWARDLYQVFTALREIGDVESAVDSLEYIYEYQQRVNGFLPQNTYLDGRTRWGGEQLDNISFPSVMAYQLAEHHGIGFDAVSYDYGNVRGSLEYLLRSGPRSGQERWEEEAGYSPSTIAAEIAGLACGATLADGEGERADALSYLAHADDWRVRVDDWCATTGTGRFEPAPYYVRITRNGNPDSGVRRELANNGPTLDEREIVDAGFLELVRLGIHDPDDPLIENSVAVVDDAIRAETPHGPAWYRYNGDGYGEIGETEPDEGAPWGTNRNGSGRLWPIFTGERGEYELQRGTDDGDFDPRALLETMAGFGNDGRMLPEQVWDREYPTDYGWEFGEGTGAATPLAWSMAGFVRLAHSIDAGEPVETPRFLAERYREGDVPEGPSLSIADPNVDVDDDGTTVVTVSGETDGDDVVVWAPSETAWVPVDAGAFETSLEVEPGADEIRVIAASDAAELVDVGTTLATVVLGDGHEDR</sequence>
<gene>
    <name evidence="8" type="ORF">AArcSl_1403</name>
</gene>
<evidence type="ECO:0000256" key="1">
    <source>
        <dbReference type="ARBA" id="ARBA00006188"/>
    </source>
</evidence>
<feature type="domain" description="GH15-like" evidence="5">
    <location>
        <begin position="1035"/>
        <end position="1433"/>
    </location>
</feature>
<evidence type="ECO:0000256" key="3">
    <source>
        <dbReference type="ARBA" id="ARBA00023295"/>
    </source>
</evidence>
<evidence type="ECO:0000259" key="6">
    <source>
        <dbReference type="Pfam" id="PF09137"/>
    </source>
</evidence>
<evidence type="ECO:0000259" key="5">
    <source>
        <dbReference type="Pfam" id="PF00723"/>
    </source>
</evidence>
<dbReference type="GO" id="GO:0004339">
    <property type="term" value="F:glucan 1,4-alpha-glucosidase activity"/>
    <property type="evidence" value="ECO:0007669"/>
    <property type="project" value="UniProtKB-EC"/>
</dbReference>
<evidence type="ECO:0000256" key="4">
    <source>
        <dbReference type="SAM" id="MobiDB-lite"/>
    </source>
</evidence>
<evidence type="ECO:0000256" key="2">
    <source>
        <dbReference type="ARBA" id="ARBA00022801"/>
    </source>
</evidence>
<evidence type="ECO:0000313" key="8">
    <source>
        <dbReference type="EMBL" id="AUX09034.1"/>
    </source>
</evidence>
<dbReference type="SUPFAM" id="SSF74650">
    <property type="entry name" value="Galactose mutarotase-like"/>
    <property type="match status" value="1"/>
</dbReference>
<organism evidence="8 9">
    <name type="scientific">Halalkaliarchaeum desulfuricum</name>
    <dbReference type="NCBI Taxonomy" id="2055893"/>
    <lineage>
        <taxon>Archaea</taxon>
        <taxon>Methanobacteriati</taxon>
        <taxon>Methanobacteriota</taxon>
        <taxon>Stenosarchaea group</taxon>
        <taxon>Halobacteria</taxon>
        <taxon>Halobacteriales</taxon>
        <taxon>Haloferacaceae</taxon>
        <taxon>Halalkaliarchaeum</taxon>
    </lineage>
</organism>
<dbReference type="Gene3D" id="2.60.40.10">
    <property type="entry name" value="Immunoglobulins"/>
    <property type="match status" value="1"/>
</dbReference>
<dbReference type="KEGG" id="hdf:AArcSl_1403"/>
<dbReference type="InterPro" id="IPR008928">
    <property type="entry name" value="6-hairpin_glycosidase_sf"/>
</dbReference>
<dbReference type="Proteomes" id="UP000263012">
    <property type="component" value="Chromosome"/>
</dbReference>
<dbReference type="InterPro" id="IPR015220">
    <property type="entry name" value="Glucodextranase_N"/>
</dbReference>
<keyword evidence="2 8" id="KW-0378">Hydrolase</keyword>
<accession>A0A343TIW2</accession>
<dbReference type="InterPro" id="IPR013783">
    <property type="entry name" value="Ig-like_fold"/>
</dbReference>
<dbReference type="InterPro" id="IPR011013">
    <property type="entry name" value="Gal_mutarotase_sf_dom"/>
</dbReference>
<protein>
    <submittedName>
        <fullName evidence="8">Glucoamylase</fullName>
        <ecNumber evidence="8">3.2.1.3</ecNumber>
    </submittedName>
</protein>
<keyword evidence="9" id="KW-1185">Reference proteome</keyword>
<keyword evidence="3 8" id="KW-0326">Glycosidase</keyword>
<feature type="domain" description="Glucodextranase N-terminal" evidence="6">
    <location>
        <begin position="721"/>
        <end position="1016"/>
    </location>
</feature>
<dbReference type="Pfam" id="PF00723">
    <property type="entry name" value="Glyco_hydro_15"/>
    <property type="match status" value="1"/>
</dbReference>
<reference evidence="9" key="1">
    <citation type="submission" date="2017-11" db="EMBL/GenBank/DDBJ databases">
        <title>Phenotypic and genomic properties of facultatively anaerobic sulfur-reducing natronoarchaea from hypersaline soda lakes.</title>
        <authorList>
            <person name="Sorokin D.Y."/>
            <person name="Kublanov I.V."/>
            <person name="Roman P."/>
            <person name="Sinninghe Damste J.S."/>
            <person name="Golyshin P.N."/>
            <person name="Rojo D."/>
            <person name="Ciordia S."/>
            <person name="Mena M.D.C."/>
            <person name="Ferrer M."/>
            <person name="Messina E."/>
            <person name="Smedile F."/>
            <person name="La Spada G."/>
            <person name="La Cono V."/>
            <person name="Yakimov M.M."/>
        </authorList>
    </citation>
    <scope>NUCLEOTIDE SEQUENCE [LARGE SCALE GENOMIC DNA]</scope>
    <source>
        <strain evidence="9">AArc-Sl</strain>
    </source>
</reference>
<dbReference type="InterPro" id="IPR014718">
    <property type="entry name" value="GH-type_carb-bd"/>
</dbReference>
<dbReference type="InterPro" id="IPR046966">
    <property type="entry name" value="Glucoamylase_active_site"/>
</dbReference>
<feature type="domain" description="DUF7997" evidence="7">
    <location>
        <begin position="23"/>
        <end position="284"/>
    </location>
</feature>
<dbReference type="InterPro" id="IPR058310">
    <property type="entry name" value="DUF7997"/>
</dbReference>
<dbReference type="GO" id="GO:0030246">
    <property type="term" value="F:carbohydrate binding"/>
    <property type="evidence" value="ECO:0007669"/>
    <property type="project" value="InterPro"/>
</dbReference>
<proteinExistence type="inferred from homology"/>
<evidence type="ECO:0000259" key="7">
    <source>
        <dbReference type="Pfam" id="PF25978"/>
    </source>
</evidence>
<name>A0A343TIW2_9EURY</name>